<gene>
    <name evidence="2" type="primary">LOC106808116</name>
</gene>
<organism evidence="1 2">
    <name type="scientific">Priapulus caudatus</name>
    <name type="common">Priapulid worm</name>
    <dbReference type="NCBI Taxonomy" id="37621"/>
    <lineage>
        <taxon>Eukaryota</taxon>
        <taxon>Metazoa</taxon>
        <taxon>Ecdysozoa</taxon>
        <taxon>Scalidophora</taxon>
        <taxon>Priapulida</taxon>
        <taxon>Priapulimorpha</taxon>
        <taxon>Priapulimorphida</taxon>
        <taxon>Priapulidae</taxon>
        <taxon>Priapulus</taxon>
    </lineage>
</organism>
<reference evidence="2" key="1">
    <citation type="submission" date="2025-08" db="UniProtKB">
        <authorList>
            <consortium name="RefSeq"/>
        </authorList>
    </citation>
    <scope>IDENTIFICATION</scope>
</reference>
<dbReference type="Proteomes" id="UP000695022">
    <property type="component" value="Unplaced"/>
</dbReference>
<dbReference type="RefSeq" id="XP_014666180.1">
    <property type="nucleotide sequence ID" value="XM_014810694.1"/>
</dbReference>
<evidence type="ECO:0000313" key="1">
    <source>
        <dbReference type="Proteomes" id="UP000695022"/>
    </source>
</evidence>
<evidence type="ECO:0000313" key="2">
    <source>
        <dbReference type="RefSeq" id="XP_014666180.1"/>
    </source>
</evidence>
<keyword evidence="1" id="KW-1185">Reference proteome</keyword>
<protein>
    <submittedName>
        <fullName evidence="2">Uncharacterized protein LOC106808116</fullName>
    </submittedName>
</protein>
<name>A0ABM1E1V9_PRICU</name>
<proteinExistence type="predicted"/>
<dbReference type="GeneID" id="106808116"/>
<sequence length="139" mass="15060">MHASLLGQHANQRSLCAHATCPSELPRFSTRVLSLVLPCFSARSPTTHTAAIYHCDNCAAAAGKNTVRIYVAADCAERHLSSRERIIGLSSPLGTIGYLAHSRGAQGAVELCTQRRPVPRERGWRCGVCHRVGHCSSRN</sequence>
<accession>A0ABM1E1V9</accession>